<proteinExistence type="predicted"/>
<sequence>MQPSWCAPVCQAWARQSARLRSDNAHRERARRRPLAPLAQTAQNRPITAPAAAAAVSTAASLCHPHPVLRRLSTFLSLLPSPSPSPSSPRLHDTPLVSTPPSRRLFLSAPSCSSPRTRQALPAPSAPSAHQRRSAPPAPGPVSPTDDTCHPQRRRCSPDPHRSLPTVTLPTAAMSSRFNLNPRNMFVRTRFNYEKLPGPDSQNSSPLFGTPKSWKHRNPLWANRLQRPRLSFARVLMLLVTSLLITSILGTSIYRRHRWNAQQGKGEERKQYHWEHYPRLNGFFNGIRTLVPYNDWVPEQDYIKKSQSPNPEDNVKQKWPPASKEPTLDPVPFNPYPDWTSANYLKKHEKVETCYLDDAGKVDPPDIYAYPGIPQNMSLPFFGSYEELGMNQKVCFDRFGRFGPYGYSYSRDEGGLEMSAKSESNGADMIWRTEKKVDWRNVDWGAAQKKCQEKNKARFVEGVPSAPKEGEETEPPKERIKRHAYILRTWTGYKYSDYQILTIRAMINELALKSGGEYDVHFLLHVKEDSLPIWSSEDIYQKTIEDNLPKEFWGMATLWSEQQMRMYYPEPFHNNVYNHAKAPVHSVYRSAHFAMQWFSQVHPEYDFYWNWEMDLRFSGHYYEFNNRVGEWAKRQPRKGMWERATRYYIPELHGSWKNFTETVEEEMYNSDEKPVWGPPKFENSGMLDSPPETEPPRSYLADNYEWGVGEDADLITFNPIFDPAKTNWVFRDDVSGYDLELPEPPRRCAIITVSRLSKRLLDLMHIETFLMKHHMFPEMWPPSVAFHHGLKAVYAPHAVYFNHDWPLEVIDGTFNHPPKPTDSVFGWGEHNQLGNSFYFNAGFSSAWWRRWLGSREDDEGGTEEEEAGSGRLCIRPTLFHPVKYERGAE</sequence>
<dbReference type="Proteomes" id="UP000799757">
    <property type="component" value="Unassembled WGS sequence"/>
</dbReference>
<protein>
    <submittedName>
        <fullName evidence="3">Uncharacterized protein</fullName>
    </submittedName>
</protein>
<gene>
    <name evidence="3" type="ORF">K505DRAFT_338335</name>
</gene>
<dbReference type="EMBL" id="MU001953">
    <property type="protein sequence ID" value="KAF2792838.1"/>
    <property type="molecule type" value="Genomic_DNA"/>
</dbReference>
<keyword evidence="2" id="KW-1133">Transmembrane helix</keyword>
<dbReference type="Pfam" id="PF11885">
    <property type="entry name" value="DUF3405"/>
    <property type="match status" value="1"/>
</dbReference>
<feature type="transmembrane region" description="Helical" evidence="2">
    <location>
        <begin position="232"/>
        <end position="254"/>
    </location>
</feature>
<feature type="region of interest" description="Disordered" evidence="1">
    <location>
        <begin position="80"/>
        <end position="168"/>
    </location>
</feature>
<reference evidence="3" key="1">
    <citation type="journal article" date="2020" name="Stud. Mycol.">
        <title>101 Dothideomycetes genomes: a test case for predicting lifestyles and emergence of pathogens.</title>
        <authorList>
            <person name="Haridas S."/>
            <person name="Albert R."/>
            <person name="Binder M."/>
            <person name="Bloem J."/>
            <person name="Labutti K."/>
            <person name="Salamov A."/>
            <person name="Andreopoulos B."/>
            <person name="Baker S."/>
            <person name="Barry K."/>
            <person name="Bills G."/>
            <person name="Bluhm B."/>
            <person name="Cannon C."/>
            <person name="Castanera R."/>
            <person name="Culley D."/>
            <person name="Daum C."/>
            <person name="Ezra D."/>
            <person name="Gonzalez J."/>
            <person name="Henrissat B."/>
            <person name="Kuo A."/>
            <person name="Liang C."/>
            <person name="Lipzen A."/>
            <person name="Lutzoni F."/>
            <person name="Magnuson J."/>
            <person name="Mondo S."/>
            <person name="Nolan M."/>
            <person name="Ohm R."/>
            <person name="Pangilinan J."/>
            <person name="Park H.-J."/>
            <person name="Ramirez L."/>
            <person name="Alfaro M."/>
            <person name="Sun H."/>
            <person name="Tritt A."/>
            <person name="Yoshinaga Y."/>
            <person name="Zwiers L.-H."/>
            <person name="Turgeon B."/>
            <person name="Goodwin S."/>
            <person name="Spatafora J."/>
            <person name="Crous P."/>
            <person name="Grigoriev I."/>
        </authorList>
    </citation>
    <scope>NUCLEOTIDE SEQUENCE</scope>
    <source>
        <strain evidence="3">CBS 109.77</strain>
    </source>
</reference>
<keyword evidence="2" id="KW-0472">Membrane</keyword>
<accession>A0A6A6X921</accession>
<evidence type="ECO:0000256" key="2">
    <source>
        <dbReference type="SAM" id="Phobius"/>
    </source>
</evidence>
<dbReference type="AlphaFoldDB" id="A0A6A6X921"/>
<dbReference type="PANTHER" id="PTHR36205:SF3">
    <property type="entry name" value="MAJOR FACILITATOR SUPERFAMILY TRANSPORTER"/>
    <property type="match status" value="1"/>
</dbReference>
<evidence type="ECO:0000256" key="1">
    <source>
        <dbReference type="SAM" id="MobiDB-lite"/>
    </source>
</evidence>
<feature type="region of interest" description="Disordered" evidence="1">
    <location>
        <begin position="671"/>
        <end position="695"/>
    </location>
</feature>
<dbReference type="InterPro" id="IPR021822">
    <property type="entry name" value="DUF3405"/>
</dbReference>
<evidence type="ECO:0000313" key="4">
    <source>
        <dbReference type="Proteomes" id="UP000799757"/>
    </source>
</evidence>
<keyword evidence="4" id="KW-1185">Reference proteome</keyword>
<name>A0A6A6X921_9PLEO</name>
<feature type="region of interest" description="Disordered" evidence="1">
    <location>
        <begin position="21"/>
        <end position="44"/>
    </location>
</feature>
<dbReference type="OrthoDB" id="3353407at2759"/>
<keyword evidence="2" id="KW-0812">Transmembrane</keyword>
<organism evidence="3 4">
    <name type="scientific">Melanomma pulvis-pyrius CBS 109.77</name>
    <dbReference type="NCBI Taxonomy" id="1314802"/>
    <lineage>
        <taxon>Eukaryota</taxon>
        <taxon>Fungi</taxon>
        <taxon>Dikarya</taxon>
        <taxon>Ascomycota</taxon>
        <taxon>Pezizomycotina</taxon>
        <taxon>Dothideomycetes</taxon>
        <taxon>Pleosporomycetidae</taxon>
        <taxon>Pleosporales</taxon>
        <taxon>Melanommataceae</taxon>
        <taxon>Melanomma</taxon>
    </lineage>
</organism>
<feature type="region of interest" description="Disordered" evidence="1">
    <location>
        <begin position="303"/>
        <end position="331"/>
    </location>
</feature>
<evidence type="ECO:0000313" key="3">
    <source>
        <dbReference type="EMBL" id="KAF2792838.1"/>
    </source>
</evidence>
<dbReference type="PANTHER" id="PTHR36205">
    <property type="entry name" value="CHROMOSOME 19, WHOLE GENOME SHOTGUN SEQUENCE"/>
    <property type="match status" value="1"/>
</dbReference>